<dbReference type="InterPro" id="IPR000189">
    <property type="entry name" value="Transglyc_AS"/>
</dbReference>
<feature type="domain" description="Transglycosylase SLT" evidence="2">
    <location>
        <begin position="140"/>
        <end position="238"/>
    </location>
</feature>
<evidence type="ECO:0008006" key="6">
    <source>
        <dbReference type="Google" id="ProtNLM"/>
    </source>
</evidence>
<dbReference type="InterPro" id="IPR008258">
    <property type="entry name" value="Transglycosylase_SLT_dom_1"/>
</dbReference>
<organism evidence="4 5">
    <name type="scientific">Thiocapsa roseopersicina</name>
    <dbReference type="NCBI Taxonomy" id="1058"/>
    <lineage>
        <taxon>Bacteria</taxon>
        <taxon>Pseudomonadati</taxon>
        <taxon>Pseudomonadota</taxon>
        <taxon>Gammaproteobacteria</taxon>
        <taxon>Chromatiales</taxon>
        <taxon>Chromatiaceae</taxon>
        <taxon>Thiocapsa</taxon>
    </lineage>
</organism>
<dbReference type="EMBL" id="FNNZ01000017">
    <property type="protein sequence ID" value="SDX20415.1"/>
    <property type="molecule type" value="Genomic_DNA"/>
</dbReference>
<dbReference type="Proteomes" id="UP000198816">
    <property type="component" value="Unassembled WGS sequence"/>
</dbReference>
<evidence type="ECO:0000256" key="1">
    <source>
        <dbReference type="ARBA" id="ARBA00007734"/>
    </source>
</evidence>
<dbReference type="PANTHER" id="PTHR37423:SF2">
    <property type="entry name" value="MEMBRANE-BOUND LYTIC MUREIN TRANSGLYCOSYLASE C"/>
    <property type="match status" value="1"/>
</dbReference>
<dbReference type="PANTHER" id="PTHR37423">
    <property type="entry name" value="SOLUBLE LYTIC MUREIN TRANSGLYCOSYLASE-RELATED"/>
    <property type="match status" value="1"/>
</dbReference>
<evidence type="ECO:0000313" key="4">
    <source>
        <dbReference type="EMBL" id="SDX20415.1"/>
    </source>
</evidence>
<dbReference type="PROSITE" id="PS00922">
    <property type="entry name" value="TRANSGLYCOSYLASE"/>
    <property type="match status" value="1"/>
</dbReference>
<protein>
    <recommendedName>
        <fullName evidence="6">Soluble lytic murein transglycosylase</fullName>
    </recommendedName>
</protein>
<dbReference type="CDD" id="cd00254">
    <property type="entry name" value="LT-like"/>
    <property type="match status" value="1"/>
</dbReference>
<evidence type="ECO:0000313" key="5">
    <source>
        <dbReference type="Proteomes" id="UP000198816"/>
    </source>
</evidence>
<dbReference type="Gene3D" id="1.10.530.10">
    <property type="match status" value="1"/>
</dbReference>
<feature type="domain" description="DUF4124" evidence="3">
    <location>
        <begin position="52"/>
        <end position="85"/>
    </location>
</feature>
<gene>
    <name evidence="4" type="ORF">SAMN05421783_11712</name>
</gene>
<evidence type="ECO:0000259" key="3">
    <source>
        <dbReference type="Pfam" id="PF13511"/>
    </source>
</evidence>
<comment type="similarity">
    <text evidence="1">Belongs to the transglycosylase Slt family.</text>
</comment>
<reference evidence="5" key="1">
    <citation type="submission" date="2016-10" db="EMBL/GenBank/DDBJ databases">
        <authorList>
            <person name="Varghese N."/>
            <person name="Submissions S."/>
        </authorList>
    </citation>
    <scope>NUCLEOTIDE SEQUENCE [LARGE SCALE GENOMIC DNA]</scope>
    <source>
        <strain evidence="5">DSM 217</strain>
    </source>
</reference>
<dbReference type="InterPro" id="IPR023346">
    <property type="entry name" value="Lysozyme-like_dom_sf"/>
</dbReference>
<evidence type="ECO:0000259" key="2">
    <source>
        <dbReference type="Pfam" id="PF01464"/>
    </source>
</evidence>
<dbReference type="Pfam" id="PF13511">
    <property type="entry name" value="DUF4124"/>
    <property type="match status" value="1"/>
</dbReference>
<name>A0A1H2ZSU8_THIRO</name>
<sequence>MYCESAGEVLAAEAKGLTIPPSCSSMHRRDAPGSAPFEGDEMRGLLATFVVLAACGVAGVAQADIYKYVDAAGKVYFTDAPLKGSKYRLEWKRESKKLVHESETRSAGLKQPKLLTGERAKAAAPITGSLATRRAAYEKLIAANARRYGLSPALIHAVVRAESAYNATAVSRAGAEGLMQLMPGTAARYGVTDSFNPVENIRGGTAYLRDLMDMFDWDLELALAGYNAGEGAVIKHGRKIPPYAETQAYVRKVRQFLWAEKDAGTGVVMSVR</sequence>
<dbReference type="SUPFAM" id="SSF53955">
    <property type="entry name" value="Lysozyme-like"/>
    <property type="match status" value="1"/>
</dbReference>
<dbReference type="GO" id="GO:0016020">
    <property type="term" value="C:membrane"/>
    <property type="evidence" value="ECO:0007669"/>
    <property type="project" value="InterPro"/>
</dbReference>
<dbReference type="STRING" id="1058.SAMN05421783_11712"/>
<dbReference type="AlphaFoldDB" id="A0A1H2ZSU8"/>
<keyword evidence="5" id="KW-1185">Reference proteome</keyword>
<dbReference type="GO" id="GO:0000270">
    <property type="term" value="P:peptidoglycan metabolic process"/>
    <property type="evidence" value="ECO:0007669"/>
    <property type="project" value="InterPro"/>
</dbReference>
<dbReference type="InterPro" id="IPR025392">
    <property type="entry name" value="DUF4124"/>
</dbReference>
<dbReference type="GO" id="GO:0008933">
    <property type="term" value="F:peptidoglycan lytic transglycosylase activity"/>
    <property type="evidence" value="ECO:0007669"/>
    <property type="project" value="InterPro"/>
</dbReference>
<proteinExistence type="inferred from homology"/>
<accession>A0A1H2ZSU8</accession>
<dbReference type="Pfam" id="PF01464">
    <property type="entry name" value="SLT"/>
    <property type="match status" value="1"/>
</dbReference>